<dbReference type="Gene3D" id="3.40.390.10">
    <property type="entry name" value="Collagenase (Catalytic Domain)"/>
    <property type="match status" value="1"/>
</dbReference>
<evidence type="ECO:0000256" key="5">
    <source>
        <dbReference type="ARBA" id="ARBA00023049"/>
    </source>
</evidence>
<comment type="caution">
    <text evidence="11">The sequence shown here is derived from an EMBL/GenBank/DDBJ whole genome shotgun (WGS) entry which is preliminary data.</text>
</comment>
<feature type="compositionally biased region" description="Polar residues" evidence="9">
    <location>
        <begin position="1862"/>
        <end position="1874"/>
    </location>
</feature>
<dbReference type="InterPro" id="IPR001590">
    <property type="entry name" value="Peptidase_M12B"/>
</dbReference>
<evidence type="ECO:0000256" key="6">
    <source>
        <dbReference type="ARBA" id="ARBA00023157"/>
    </source>
</evidence>
<feature type="compositionally biased region" description="Low complexity" evidence="9">
    <location>
        <begin position="1512"/>
        <end position="1544"/>
    </location>
</feature>
<evidence type="ECO:0000256" key="7">
    <source>
        <dbReference type="ARBA" id="ARBA00023180"/>
    </source>
</evidence>
<comment type="caution">
    <text evidence="8">Lacks conserved residue(s) required for the propagation of feature annotation.</text>
</comment>
<feature type="compositionally biased region" description="Low complexity" evidence="9">
    <location>
        <begin position="1268"/>
        <end position="1368"/>
    </location>
</feature>
<dbReference type="SUPFAM" id="SSF63825">
    <property type="entry name" value="YWTD domain"/>
    <property type="match status" value="1"/>
</dbReference>
<keyword evidence="4 8" id="KW-0862">Zinc</keyword>
<protein>
    <recommendedName>
        <fullName evidence="10">Peptidase M12B domain-containing protein</fullName>
    </recommendedName>
</protein>
<evidence type="ECO:0000256" key="2">
    <source>
        <dbReference type="ARBA" id="ARBA00022723"/>
    </source>
</evidence>
<proteinExistence type="predicted"/>
<feature type="region of interest" description="Disordered" evidence="9">
    <location>
        <begin position="879"/>
        <end position="898"/>
    </location>
</feature>
<keyword evidence="6" id="KW-1015">Disulfide bond</keyword>
<feature type="compositionally biased region" description="Low complexity" evidence="9">
    <location>
        <begin position="1068"/>
        <end position="1126"/>
    </location>
</feature>
<feature type="compositionally biased region" description="Pro residues" evidence="9">
    <location>
        <begin position="1457"/>
        <end position="1470"/>
    </location>
</feature>
<keyword evidence="3" id="KW-0378">Hydrolase</keyword>
<dbReference type="Pfam" id="PF01421">
    <property type="entry name" value="Reprolysin"/>
    <property type="match status" value="1"/>
</dbReference>
<dbReference type="GO" id="GO:0006509">
    <property type="term" value="P:membrane protein ectodomain proteolysis"/>
    <property type="evidence" value="ECO:0007669"/>
    <property type="project" value="TreeGrafter"/>
</dbReference>
<dbReference type="InterPro" id="IPR000033">
    <property type="entry name" value="LDLR_classB_rpt"/>
</dbReference>
<evidence type="ECO:0000256" key="9">
    <source>
        <dbReference type="SAM" id="MobiDB-lite"/>
    </source>
</evidence>
<feature type="binding site" evidence="8">
    <location>
        <position position="347"/>
    </location>
    <ligand>
        <name>Zn(2+)</name>
        <dbReference type="ChEBI" id="CHEBI:29105"/>
        <note>catalytic</note>
    </ligand>
</feature>
<dbReference type="Pfam" id="PF17771">
    <property type="entry name" value="ADAMTS_CR_2"/>
    <property type="match status" value="4"/>
</dbReference>
<dbReference type="Gene3D" id="3.40.1620.60">
    <property type="match status" value="4"/>
</dbReference>
<keyword evidence="5" id="KW-0482">Metalloprotease</keyword>
<feature type="region of interest" description="Disordered" evidence="9">
    <location>
        <begin position="552"/>
        <end position="580"/>
    </location>
</feature>
<evidence type="ECO:0000256" key="1">
    <source>
        <dbReference type="ARBA" id="ARBA00022670"/>
    </source>
</evidence>
<dbReference type="GO" id="GO:0046872">
    <property type="term" value="F:metal ion binding"/>
    <property type="evidence" value="ECO:0007669"/>
    <property type="project" value="UniProtKB-KW"/>
</dbReference>
<evidence type="ECO:0000313" key="11">
    <source>
        <dbReference type="EMBL" id="CAG2229954.1"/>
    </source>
</evidence>
<organism evidence="11 12">
    <name type="scientific">Mytilus edulis</name>
    <name type="common">Blue mussel</name>
    <dbReference type="NCBI Taxonomy" id="6550"/>
    <lineage>
        <taxon>Eukaryota</taxon>
        <taxon>Metazoa</taxon>
        <taxon>Spiralia</taxon>
        <taxon>Lophotrochozoa</taxon>
        <taxon>Mollusca</taxon>
        <taxon>Bivalvia</taxon>
        <taxon>Autobranchia</taxon>
        <taxon>Pteriomorphia</taxon>
        <taxon>Mytilida</taxon>
        <taxon>Mytiloidea</taxon>
        <taxon>Mytilidae</taxon>
        <taxon>Mytilinae</taxon>
        <taxon>Mytilus</taxon>
    </lineage>
</organism>
<dbReference type="EMBL" id="CAJPWZ010002041">
    <property type="protein sequence ID" value="CAG2229954.1"/>
    <property type="molecule type" value="Genomic_DNA"/>
</dbReference>
<dbReference type="PANTHER" id="PTHR11905:SF159">
    <property type="entry name" value="ADAM METALLOPROTEASE"/>
    <property type="match status" value="1"/>
</dbReference>
<evidence type="ECO:0000259" key="10">
    <source>
        <dbReference type="PROSITE" id="PS50215"/>
    </source>
</evidence>
<dbReference type="PROSITE" id="PS50215">
    <property type="entry name" value="ADAM_MEPRO"/>
    <property type="match status" value="1"/>
</dbReference>
<accession>A0A8S3TEM3</accession>
<dbReference type="Pfam" id="PF16472">
    <property type="entry name" value="DUF5050"/>
    <property type="match status" value="1"/>
</dbReference>
<dbReference type="PANTHER" id="PTHR11905">
    <property type="entry name" value="ADAM A DISINTEGRIN AND METALLOPROTEASE DOMAIN"/>
    <property type="match status" value="1"/>
</dbReference>
<feature type="compositionally biased region" description="Low complexity" evidence="9">
    <location>
        <begin position="1768"/>
        <end position="1854"/>
    </location>
</feature>
<feature type="compositionally biased region" description="Low complexity" evidence="9">
    <location>
        <begin position="1430"/>
        <end position="1456"/>
    </location>
</feature>
<feature type="compositionally biased region" description="Low complexity" evidence="9">
    <location>
        <begin position="1727"/>
        <end position="1760"/>
    </location>
</feature>
<feature type="compositionally biased region" description="Pro residues" evidence="9">
    <location>
        <begin position="1201"/>
        <end position="1221"/>
    </location>
</feature>
<feature type="compositionally biased region" description="Low complexity" evidence="9">
    <location>
        <begin position="1406"/>
        <end position="1416"/>
    </location>
</feature>
<evidence type="ECO:0000256" key="8">
    <source>
        <dbReference type="PROSITE-ProRule" id="PRU00276"/>
    </source>
</evidence>
<feature type="binding site" evidence="8">
    <location>
        <position position="341"/>
    </location>
    <ligand>
        <name>Zn(2+)</name>
        <dbReference type="ChEBI" id="CHEBI:29105"/>
        <note>catalytic</note>
    </ligand>
</feature>
<feature type="region of interest" description="Disordered" evidence="9">
    <location>
        <begin position="1041"/>
        <end position="1126"/>
    </location>
</feature>
<keyword evidence="1" id="KW-0645">Protease</keyword>
<dbReference type="GO" id="GO:0004222">
    <property type="term" value="F:metalloendopeptidase activity"/>
    <property type="evidence" value="ECO:0007669"/>
    <property type="project" value="InterPro"/>
</dbReference>
<evidence type="ECO:0000256" key="3">
    <source>
        <dbReference type="ARBA" id="ARBA00022801"/>
    </source>
</evidence>
<name>A0A8S3TEM3_MYTED</name>
<feature type="compositionally biased region" description="Low complexity" evidence="9">
    <location>
        <begin position="1553"/>
        <end position="1719"/>
    </location>
</feature>
<feature type="compositionally biased region" description="Low complexity" evidence="9">
    <location>
        <begin position="1379"/>
        <end position="1393"/>
    </location>
</feature>
<keyword evidence="7" id="KW-0325">Glycoprotein</keyword>
<feature type="compositionally biased region" description="Pro residues" evidence="9">
    <location>
        <begin position="1417"/>
        <end position="1429"/>
    </location>
</feature>
<feature type="domain" description="Peptidase M12B" evidence="10">
    <location>
        <begin position="170"/>
        <end position="394"/>
    </location>
</feature>
<feature type="compositionally biased region" description="Pro residues" evidence="9">
    <location>
        <begin position="1394"/>
        <end position="1405"/>
    </location>
</feature>
<evidence type="ECO:0000256" key="4">
    <source>
        <dbReference type="ARBA" id="ARBA00022833"/>
    </source>
</evidence>
<dbReference type="InterPro" id="IPR041645">
    <property type="entry name" value="ADAMTS_CR_2"/>
</dbReference>
<gene>
    <name evidence="11" type="ORF">MEDL_42839</name>
</gene>
<dbReference type="Proteomes" id="UP000683360">
    <property type="component" value="Unassembled WGS sequence"/>
</dbReference>
<feature type="active site" evidence="8">
    <location>
        <position position="338"/>
    </location>
</feature>
<keyword evidence="2 8" id="KW-0479">Metal-binding</keyword>
<dbReference type="OrthoDB" id="6197051at2759"/>
<dbReference type="InterPro" id="IPR032485">
    <property type="entry name" value="LRP1-like_beta_prop"/>
</dbReference>
<sequence length="2429" mass="258000">MFTEDIYIYVKEGKRTRRSADDSFHPETFDLDLTVEGLSIHMHLTRNDHIKTKVPTLTVQSGSIKSHAVSDNEESIFYQDIQSGALLVMQSDRIKSSSMFGVFHAKGEEYIIQSPDEMPNSKLRQRYSKFHIFKESIQNVTFDDLVQKEITETKLKIDSRKRHKRAAGAYRLELLIVVDYSIYQYWYDKSTKSTPIEKDAESIATIRQFYAFIINGMDAMYKNIQTTSYSIAIEFAGIIIAQTPSDSSWTETIKVTSVSPYQVDSSDALTNFKNWVQSTSGSLPGHDHAMLFTRYDLTSSGSTSNAGLAYMGAVCTNIGQSIVEDHFNFVMLTVAAHELGHSLSASHDGEGNGCSFSDAYIMASSSSPQTPGSAIATNPWKFSSCSTNYFTAYIDTLETNSANCMLSLSPGFNATALSEFVNDVAGQVYDAHVQCENIVGPGSYLCTDRYSGDFSSICTVMWCALPDQPGYCTTTTAAEGTLCGNQKWCQTGSCVYDAAAPTGSSSCLYGDKRGAIYSNQPWNCSVIAQDYSNNCPNLATKCCDACAPYLPSTTTSESTPSPSSTTTSSPGTGSTLSSVSSTSGIVSTQQTQLSDADSQCASARGSGSVMCRGLYSGDFSTLCTTLYCSDPSSSTCYGETASDGTLCGNHKWCLSGVCTSDVNAPAGDESCLYGDKLGVVFSNGWTCADMVTNGPHNCPNNAVTCCYSCAPYLTTTTALSSSTTLSSSVTTTGIQPVSTSSVPSQSPDADSQCASNRGAGSFMCRGLYSGNYSSMCTTLWCSNPSSNSSTCYGQTASDGTLCGNQKWCMSGVCTADVNAPTGDESCLYGDKLGEVYTNGWTCADMVTNAPNNCPNMAITCCHSCAPYLTTTTTLSSSTTSTTLETTSSLPPTTTSSVPLQSLDIDSQCESNRGAGSFMCRAPYNGDFTSICTTLWCANPTNTSNCLSATVTDGTMCGNKKWCISGVCTTDSSAPSGDESCLYGDRLGPIFTNGWTCSDMVANSPNYCSLVPVDCCYSCAPYLTPSTSSQIYSTTYPQSTTTYGASSSDKMQPITSSTMPSLSTSIMTPLSSSNMPPLFSSNMPSLSSSNMPPLSNSNMQPLSSSNMQPLSSSYMPSSSSSNMPTSPSSNMIYLSSNYMPPPSSSNMPTLSSSNMIYPSSNYMPPPSISNIPPPSSSSTSQLFSSMIYLSSNYMLPPSSSNMPPPSSSNMPQPPSSFMPPPSSSNMPLPSSSYMQQPSSSYMPPSSSSHMPQPPSSNMLPPFSSIMSAPYSSNMSPPSSSNISPPSSSNMIYPSSSYMPPPSSSYKLFPSSSYMSPLSSSNMPPPSSSTLLPTASNNMPPTSISNMPPPSSSYMPPLFSSNISQSSISNMPTTSSNYMLPLSSSYISPPSSSHIPQPPSSNMPPPSNSNMLPPSSSNMPPPSSSNMPQPPSSNMLPPSSSIMSAPYSSNMPSLSSSYMPPPSSSNMPPPPSSYMSQPSSSSTPPLSSSIMTLLYSSNMPQPSSSYMLPPPSSIMPAPYSSNMPPPSNSNMKLQSSSNIPQPSNSNMLSQSSNIMSAPYSSNMPSPSSSYMPPPSSSNMPTLSSSNMPQPSSSNILSPSSSIMSAPYSSNMPRPSSSNMLLTSSSNMLPPPSSIMSPLSSSNKPPTISSYMPPPSSSNMPPLSNTNTPQMSSSTMPPQSSSTMQPLSSSNTPPMSSSNTQPLSSSYTQPLSSSNIQPLSSSAMPPLSISTMPPLSSSNMPLPSSSYMPSPSSSNMPPLSNSNTPPPPSSNTPQLSSSTTTPQSSNTMQPLSSSNTQPLSSSNIQPLSSSAMPPLSISTMPPLSSSTMPLKSNSNTPPMSSSNAQSLSSSTKPPQSSFTMPPPSSSNTLPVLSSNAQPLSSSTMPPLSSSTMPPLSSSTMPPLSSSNTPPMSSINTQPLSSSTMPPLSSSTSPPTFSSYMQPTSSSNTKLSSSNMPSSSATTASTTQTTTSHTQSTPTTTTTSTSTTTQSIPTTTTTTTATSTSTTPTVTSTTTTQSIPTTTATTPTTQSTPTTTTATTTSTTTTTTNATTTQSTPTTTSTTTAAQLAVLNFDSGAVVSFNKAITIVTTIATRERKQRDNQKCSTIGVVDYIKHAVAGLSYCIKIHCIQQKLLISTKTSYLKEIDLSTGVVTELATINALVESLAYDYKERYVYVPRHNDRVILRFKYPNNQSAILETVARASSEIIGVAFDSMNSHLYWTENGGNIGRIMRCNSDGSDIKHILTESQPSVLTLNIANRFLYYGQTQRIGKLNRITVDGKHKITLINHTSGVYGIGLDHTEKRIYWMEFTTGELKSAWLDGSGVKTIVRTNVVSLNWNIAISNDFIFYSSNNTIRKIKKSSGQIPTIVHTDTERILGVLFYTNNAAYIQHGNKQEQHEIHNHCVRFIHDVNMDNSGENTAAHSGSDLIPQLI</sequence>
<dbReference type="SMART" id="SM00135">
    <property type="entry name" value="LY"/>
    <property type="match status" value="3"/>
</dbReference>
<feature type="compositionally biased region" description="Low complexity" evidence="9">
    <location>
        <begin position="1222"/>
        <end position="1249"/>
    </location>
</feature>
<dbReference type="InterPro" id="IPR024079">
    <property type="entry name" value="MetalloPept_cat_dom_sf"/>
</dbReference>
<feature type="compositionally biased region" description="Low complexity" evidence="9">
    <location>
        <begin position="1471"/>
        <end position="1487"/>
    </location>
</feature>
<feature type="compositionally biased region" description="Polar residues" evidence="9">
    <location>
        <begin position="1043"/>
        <end position="1067"/>
    </location>
</feature>
<dbReference type="InterPro" id="IPR011042">
    <property type="entry name" value="6-blade_b-propeller_TolB-like"/>
</dbReference>
<dbReference type="Gene3D" id="2.120.10.30">
    <property type="entry name" value="TolB, C-terminal domain"/>
    <property type="match status" value="1"/>
</dbReference>
<reference evidence="11" key="1">
    <citation type="submission" date="2021-03" db="EMBL/GenBank/DDBJ databases">
        <authorList>
            <person name="Bekaert M."/>
        </authorList>
    </citation>
    <scope>NUCLEOTIDE SEQUENCE</scope>
</reference>
<feature type="compositionally biased region" description="Low complexity" evidence="9">
    <location>
        <begin position="1875"/>
        <end position="2057"/>
    </location>
</feature>
<keyword evidence="12" id="KW-1185">Reference proteome</keyword>
<feature type="binding site" evidence="8">
    <location>
        <position position="337"/>
    </location>
    <ligand>
        <name>Zn(2+)</name>
        <dbReference type="ChEBI" id="CHEBI:29105"/>
        <note>catalytic</note>
    </ligand>
</feature>
<dbReference type="SUPFAM" id="SSF55486">
    <property type="entry name" value="Metalloproteases ('zincins'), catalytic domain"/>
    <property type="match status" value="1"/>
</dbReference>
<feature type="region of interest" description="Disordered" evidence="9">
    <location>
        <begin position="1197"/>
        <end position="2057"/>
    </location>
</feature>
<evidence type="ECO:0000313" key="12">
    <source>
        <dbReference type="Proteomes" id="UP000683360"/>
    </source>
</evidence>